<dbReference type="AlphaFoldDB" id="A0A2U2N1P3"/>
<keyword evidence="1" id="KW-0812">Transmembrane</keyword>
<dbReference type="PIRSF" id="PIRSF018266">
    <property type="entry name" value="FecR"/>
    <property type="match status" value="1"/>
</dbReference>
<dbReference type="EMBL" id="QFFI01000013">
    <property type="protein sequence ID" value="PWG63131.1"/>
    <property type="molecule type" value="Genomic_DNA"/>
</dbReference>
<dbReference type="Gene3D" id="2.60.120.1440">
    <property type="match status" value="1"/>
</dbReference>
<keyword evidence="5" id="KW-1185">Reference proteome</keyword>
<keyword evidence="1" id="KW-1133">Transmembrane helix</keyword>
<evidence type="ECO:0000313" key="5">
    <source>
        <dbReference type="Proteomes" id="UP000245474"/>
    </source>
</evidence>
<feature type="transmembrane region" description="Helical" evidence="1">
    <location>
        <begin position="84"/>
        <end position="106"/>
    </location>
</feature>
<organism evidence="4 5">
    <name type="scientific">Sediminicurvatus halobius</name>
    <dbReference type="NCBI Taxonomy" id="2182432"/>
    <lineage>
        <taxon>Bacteria</taxon>
        <taxon>Pseudomonadati</taxon>
        <taxon>Pseudomonadota</taxon>
        <taxon>Gammaproteobacteria</taxon>
        <taxon>Chromatiales</taxon>
        <taxon>Ectothiorhodospiraceae</taxon>
        <taxon>Sediminicurvatus</taxon>
    </lineage>
</organism>
<dbReference type="PANTHER" id="PTHR30273">
    <property type="entry name" value="PERIPLASMIC SIGNAL SENSOR AND SIGMA FACTOR ACTIVATOR FECR-RELATED"/>
    <property type="match status" value="1"/>
</dbReference>
<dbReference type="OrthoDB" id="9771237at2"/>
<evidence type="ECO:0000313" key="4">
    <source>
        <dbReference type="EMBL" id="PWG63131.1"/>
    </source>
</evidence>
<reference evidence="4 5" key="1">
    <citation type="submission" date="2018-05" db="EMBL/GenBank/DDBJ databases">
        <title>Spiribacter halobius sp. nov., a moderately halophilic bacterium isolated from marine solar saltern.</title>
        <authorList>
            <person name="Zheng W.-S."/>
            <person name="Lu D.-C."/>
            <person name="Du Z.-J."/>
        </authorList>
    </citation>
    <scope>NUCLEOTIDE SEQUENCE [LARGE SCALE GENOMIC DNA]</scope>
    <source>
        <strain evidence="4 5">E85</strain>
    </source>
</reference>
<dbReference type="GO" id="GO:0016989">
    <property type="term" value="F:sigma factor antagonist activity"/>
    <property type="evidence" value="ECO:0007669"/>
    <property type="project" value="TreeGrafter"/>
</dbReference>
<accession>A0A2U2N1P3</accession>
<dbReference type="Pfam" id="PF04773">
    <property type="entry name" value="FecR"/>
    <property type="match status" value="1"/>
</dbReference>
<dbReference type="PANTHER" id="PTHR30273:SF2">
    <property type="entry name" value="PROTEIN FECR"/>
    <property type="match status" value="1"/>
</dbReference>
<proteinExistence type="predicted"/>
<name>A0A2U2N1P3_9GAMM</name>
<gene>
    <name evidence="4" type="ORF">DEM34_09790</name>
</gene>
<feature type="domain" description="FecR protein" evidence="2">
    <location>
        <begin position="114"/>
        <end position="204"/>
    </location>
</feature>
<dbReference type="InterPro" id="IPR012373">
    <property type="entry name" value="Ferrdict_sens_TM"/>
</dbReference>
<dbReference type="Proteomes" id="UP000245474">
    <property type="component" value="Unassembled WGS sequence"/>
</dbReference>
<dbReference type="InterPro" id="IPR006860">
    <property type="entry name" value="FecR"/>
</dbReference>
<evidence type="ECO:0000259" key="2">
    <source>
        <dbReference type="Pfam" id="PF04773"/>
    </source>
</evidence>
<evidence type="ECO:0008006" key="6">
    <source>
        <dbReference type="Google" id="ProtNLM"/>
    </source>
</evidence>
<protein>
    <recommendedName>
        <fullName evidence="6">Iron dicitrate transport regulator FecR</fullName>
    </recommendedName>
</protein>
<evidence type="ECO:0000256" key="1">
    <source>
        <dbReference type="SAM" id="Phobius"/>
    </source>
</evidence>
<keyword evidence="1" id="KW-0472">Membrane</keyword>
<dbReference type="InterPro" id="IPR032623">
    <property type="entry name" value="FecR_N"/>
</dbReference>
<evidence type="ECO:0000259" key="3">
    <source>
        <dbReference type="Pfam" id="PF16220"/>
    </source>
</evidence>
<sequence length="318" mass="34489">MSEPARDRPQNDPAWEAALDWLLALQAGGLDDTQQAALQRWLEADPRHHAAFAEAQRVWGVTGHVTPAHAAWPRPQRQRPRRRWLPLAAAAVLVAGITAILATGALDRWRHDLVAGVAELRTEALADGSRVTLAPGSAADVSMDASSRHLTLRRGAIYLDVARDAERPFVVTAGETRVAVIGTRFTVRRSDVRVRVAVAEGRVRVERGRAGVDLAAGQAVAAGGGAMQPQRVPRQQVGSWREGRLRLRDATIAEGVAALRPWHRGIILDPPQALAQRRISGIYDLQRPQAALAAMLAPHDGTVAAFTPWLLRIESPDS</sequence>
<dbReference type="RefSeq" id="WP_109678631.1">
    <property type="nucleotide sequence ID" value="NZ_CP086615.1"/>
</dbReference>
<dbReference type="Pfam" id="PF16220">
    <property type="entry name" value="DUF4880"/>
    <property type="match status" value="1"/>
</dbReference>
<comment type="caution">
    <text evidence="4">The sequence shown here is derived from an EMBL/GenBank/DDBJ whole genome shotgun (WGS) entry which is preliminary data.</text>
</comment>
<feature type="domain" description="FecR N-terminal" evidence="3">
    <location>
        <begin position="16"/>
        <end position="58"/>
    </location>
</feature>